<dbReference type="InterPro" id="IPR046462">
    <property type="entry name" value="TerL_nuclease"/>
</dbReference>
<evidence type="ECO:0000313" key="4">
    <source>
        <dbReference type="Proteomes" id="UP001152755"/>
    </source>
</evidence>
<evidence type="ECO:0000313" key="3">
    <source>
        <dbReference type="EMBL" id="MDG3013557.1"/>
    </source>
</evidence>
<feature type="domain" description="Terminase large subunit-like ATPase" evidence="1">
    <location>
        <begin position="77"/>
        <end position="235"/>
    </location>
</feature>
<protein>
    <submittedName>
        <fullName evidence="3">Terminase large subunit</fullName>
    </submittedName>
</protein>
<dbReference type="Pfam" id="PF20441">
    <property type="entry name" value="TerL_nuclease"/>
    <property type="match status" value="1"/>
</dbReference>
<gene>
    <name evidence="3" type="ORF">NVS88_03175</name>
</gene>
<dbReference type="InterPro" id="IPR005021">
    <property type="entry name" value="Terminase_largesu-like"/>
</dbReference>
<accession>A0A9X4LZT2</accession>
<dbReference type="RefSeq" id="WP_277835113.1">
    <property type="nucleotide sequence ID" value="NZ_JAAIVF010000007.1"/>
</dbReference>
<sequence length="554" mass="62991">MSEPPVCGRLLDGIECAERGEHFCVPRADHAQKFFEEILVHTKGQYARTRFELMDWQRDEIVRELFGQTVWSEEFEAYKRRYEIAWIELGRKNGKSELLAGIMLYLLVADAEESAEIYGVAKNRDQAGLVFEVAAQMVRLSPILSKRLKVINHKKRIVDERTHSFYQVIAADAGGALGSNPHGVGADEILAWHDGGMWDAMETGMGSGARRQPLMVAATTAGSDTEGFAGQMHNEMQRIQDDPSRSPHTFVYLRNTPRDADPWDEENWYHANPALGQFLSLEKLRAAAKDAQNNPIKENAFRQFRLNQWTSQAVRWMPMHLWDASKGDEYPTAQDARDAFTGRECWFGLDLAARQDLTAMCFLFPGGDECDVLWRFWCPESALEKLNTRNSGRFTKFVKDGWLTVTEGDVLDFQKVYADIEADALRFTVLGGDADKWSSDPVIQEVQDRTDIQEVFAYQNDFTHMSDGMHRILELVTEGKFRWHDNPVARFCFDAAEARIAPYNPDLIRPDKPNRNKAAKRIDAVPAAVMAVNAWITRGDDAYSTYEDGELLVL</sequence>
<reference evidence="3" key="1">
    <citation type="submission" date="2022-08" db="EMBL/GenBank/DDBJ databases">
        <title>Genome analysis of Corynebacteriales strain.</title>
        <authorList>
            <person name="Lee S.D."/>
        </authorList>
    </citation>
    <scope>NUCLEOTIDE SEQUENCE</scope>
    <source>
        <strain evidence="3">D3-21</strain>
    </source>
</reference>
<dbReference type="Proteomes" id="UP001152755">
    <property type="component" value="Unassembled WGS sequence"/>
</dbReference>
<comment type="caution">
    <text evidence="3">The sequence shown here is derived from an EMBL/GenBank/DDBJ whole genome shotgun (WGS) entry which is preliminary data.</text>
</comment>
<proteinExistence type="predicted"/>
<name>A0A9X4LZT2_9ACTN</name>
<dbReference type="Pfam" id="PF03354">
    <property type="entry name" value="TerL_ATPase"/>
    <property type="match status" value="1"/>
</dbReference>
<dbReference type="EMBL" id="JANRHA010000001">
    <property type="protein sequence ID" value="MDG3013557.1"/>
    <property type="molecule type" value="Genomic_DNA"/>
</dbReference>
<feature type="domain" description="Terminase large subunit-like endonuclease" evidence="2">
    <location>
        <begin position="250"/>
        <end position="533"/>
    </location>
</feature>
<evidence type="ECO:0000259" key="1">
    <source>
        <dbReference type="Pfam" id="PF03354"/>
    </source>
</evidence>
<dbReference type="InterPro" id="IPR046461">
    <property type="entry name" value="TerL_ATPase"/>
</dbReference>
<evidence type="ECO:0000259" key="2">
    <source>
        <dbReference type="Pfam" id="PF20441"/>
    </source>
</evidence>
<dbReference type="GO" id="GO:0004519">
    <property type="term" value="F:endonuclease activity"/>
    <property type="evidence" value="ECO:0007669"/>
    <property type="project" value="InterPro"/>
</dbReference>
<dbReference type="InterPro" id="IPR027417">
    <property type="entry name" value="P-loop_NTPase"/>
</dbReference>
<dbReference type="PANTHER" id="PTHR41287">
    <property type="match status" value="1"/>
</dbReference>
<keyword evidence="4" id="KW-1185">Reference proteome</keyword>
<dbReference type="Gene3D" id="3.40.50.300">
    <property type="entry name" value="P-loop containing nucleotide triphosphate hydrolases"/>
    <property type="match status" value="1"/>
</dbReference>
<dbReference type="AlphaFoldDB" id="A0A9X4LZT2"/>
<dbReference type="PANTHER" id="PTHR41287:SF1">
    <property type="entry name" value="PROTEIN YMFN"/>
    <property type="match status" value="1"/>
</dbReference>
<organism evidence="3 4">
    <name type="scientific">Speluncibacter jeojiensis</name>
    <dbReference type="NCBI Taxonomy" id="2710754"/>
    <lineage>
        <taxon>Bacteria</taxon>
        <taxon>Bacillati</taxon>
        <taxon>Actinomycetota</taxon>
        <taxon>Actinomycetes</taxon>
        <taxon>Mycobacteriales</taxon>
        <taxon>Speluncibacteraceae</taxon>
        <taxon>Speluncibacter</taxon>
    </lineage>
</organism>